<evidence type="ECO:0000313" key="3">
    <source>
        <dbReference type="Proteomes" id="UP000001302"/>
    </source>
</evidence>
<evidence type="ECO:0000256" key="1">
    <source>
        <dbReference type="SAM" id="Phobius"/>
    </source>
</evidence>
<feature type="transmembrane region" description="Helical" evidence="1">
    <location>
        <begin position="121"/>
        <end position="143"/>
    </location>
</feature>
<reference evidence="2 3" key="2">
    <citation type="journal article" date="2011" name="J. Bacteriol.">
        <title>Complete genome sequence of strain HTCC2503T of Parvularcula bermudensis, the type species of the order "Parvularculales" in the class Alphaproteobacteria.</title>
        <authorList>
            <person name="Oh H.M."/>
            <person name="Kang I."/>
            <person name="Vergin K.L."/>
            <person name="Kang D."/>
            <person name="Rhee K.H."/>
            <person name="Giovannoni S.J."/>
            <person name="Cho J.C."/>
        </authorList>
    </citation>
    <scope>NUCLEOTIDE SEQUENCE [LARGE SCALE GENOMIC DNA]</scope>
    <source>
        <strain evidence="3">ATCC BAA-594 / HTCC2503 / KCTC 12087</strain>
    </source>
</reference>
<keyword evidence="1" id="KW-1133">Transmembrane helix</keyword>
<proteinExistence type="predicted"/>
<feature type="transmembrane region" description="Helical" evidence="1">
    <location>
        <begin position="155"/>
        <end position="174"/>
    </location>
</feature>
<feature type="transmembrane region" description="Helical" evidence="1">
    <location>
        <begin position="57"/>
        <end position="77"/>
    </location>
</feature>
<keyword evidence="1" id="KW-0472">Membrane</keyword>
<evidence type="ECO:0000313" key="2">
    <source>
        <dbReference type="EMBL" id="ADM08570.1"/>
    </source>
</evidence>
<gene>
    <name evidence="2" type="ordered locus">PB2503_02467</name>
</gene>
<sequence length="208" mass="22177">MSFIEGLAATAQPVARRRGAQDLVIIALVVLVEVIGFSYFFDPERFAAYVDAAPRQMIMKIVLFSSLFVTSLAAALHSFEATARRLDPVILAGGSAVGLMGLMSFDYAMGPGLEATLLPRQGLGCLSAITLLSLPVCFAMGLLMTRAASVQPGRTALLIGLTGGAFGATLFSLICPYTSLWYIGVWYGGAIIVSSAWCVRVLPDFNQW</sequence>
<dbReference type="Pfam" id="PF06532">
    <property type="entry name" value="NrsF"/>
    <property type="match status" value="1"/>
</dbReference>
<dbReference type="STRING" id="314260.PB2503_02467"/>
<dbReference type="Proteomes" id="UP000001302">
    <property type="component" value="Chromosome"/>
</dbReference>
<dbReference type="EMBL" id="CP002156">
    <property type="protein sequence ID" value="ADM08570.1"/>
    <property type="molecule type" value="Genomic_DNA"/>
</dbReference>
<organism evidence="2 3">
    <name type="scientific">Parvularcula bermudensis (strain ATCC BAA-594 / HTCC2503 / KCTC 12087)</name>
    <dbReference type="NCBI Taxonomy" id="314260"/>
    <lineage>
        <taxon>Bacteria</taxon>
        <taxon>Pseudomonadati</taxon>
        <taxon>Pseudomonadota</taxon>
        <taxon>Alphaproteobacteria</taxon>
        <taxon>Parvularculales</taxon>
        <taxon>Parvularculaceae</taxon>
        <taxon>Parvularcula</taxon>
    </lineage>
</organism>
<keyword evidence="3" id="KW-1185">Reference proteome</keyword>
<dbReference type="AlphaFoldDB" id="E0TCI1"/>
<feature type="transmembrane region" description="Helical" evidence="1">
    <location>
        <begin position="89"/>
        <end position="109"/>
    </location>
</feature>
<dbReference type="KEGG" id="pbr:PB2503_02467"/>
<protein>
    <recommendedName>
        <fullName evidence="4">DUF1109 domain-containing protein</fullName>
    </recommendedName>
</protein>
<dbReference type="HOGENOM" id="CLU_1319893_0_0_5"/>
<dbReference type="eggNOG" id="COG4944">
    <property type="taxonomic scope" value="Bacteria"/>
</dbReference>
<evidence type="ECO:0008006" key="4">
    <source>
        <dbReference type="Google" id="ProtNLM"/>
    </source>
</evidence>
<feature type="transmembrane region" description="Helical" evidence="1">
    <location>
        <begin position="180"/>
        <end position="202"/>
    </location>
</feature>
<name>E0TCI1_PARBH</name>
<keyword evidence="1" id="KW-0812">Transmembrane</keyword>
<reference evidence="3" key="1">
    <citation type="submission" date="2010-08" db="EMBL/GenBank/DDBJ databases">
        <title>Genome sequence of Parvularcula bermudensis HTCC2503.</title>
        <authorList>
            <person name="Kang D.-M."/>
            <person name="Oh H.-M."/>
            <person name="Cho J.-C."/>
        </authorList>
    </citation>
    <scope>NUCLEOTIDE SEQUENCE [LARGE SCALE GENOMIC DNA]</scope>
    <source>
        <strain evidence="3">ATCC BAA-594 / HTCC2503 / KCTC 12087</strain>
    </source>
</reference>
<feature type="transmembrane region" description="Helical" evidence="1">
    <location>
        <begin position="23"/>
        <end position="41"/>
    </location>
</feature>
<accession>E0TCI1</accession>
<dbReference type="InterPro" id="IPR009495">
    <property type="entry name" value="NrsF"/>
</dbReference>